<dbReference type="PANTHER" id="PTHR43615:SF1">
    <property type="entry name" value="PPDK_N DOMAIN-CONTAINING PROTEIN"/>
    <property type="match status" value="1"/>
</dbReference>
<dbReference type="Pfam" id="PF00391">
    <property type="entry name" value="PEP-utilizers"/>
    <property type="match status" value="1"/>
</dbReference>
<feature type="domain" description="Pyruvate phosphate dikinase AMP/ATP-binding" evidence="2">
    <location>
        <begin position="16"/>
        <end position="47"/>
    </location>
</feature>
<dbReference type="InterPro" id="IPR008279">
    <property type="entry name" value="PEP-util_enz_mobile_dom"/>
</dbReference>
<accession>A0A1I0JZ40</accession>
<protein>
    <submittedName>
        <fullName evidence="3">Pyruvate, water dikinase</fullName>
    </submittedName>
</protein>
<dbReference type="InterPro" id="IPR051549">
    <property type="entry name" value="PEP_Utilizing_Enz"/>
</dbReference>
<evidence type="ECO:0000259" key="1">
    <source>
        <dbReference type="Pfam" id="PF00391"/>
    </source>
</evidence>
<keyword evidence="3" id="KW-0418">Kinase</keyword>
<dbReference type="GO" id="GO:0016301">
    <property type="term" value="F:kinase activity"/>
    <property type="evidence" value="ECO:0007669"/>
    <property type="project" value="UniProtKB-KW"/>
</dbReference>
<dbReference type="EMBL" id="FOHX01000006">
    <property type="protein sequence ID" value="SEU15514.1"/>
    <property type="molecule type" value="Genomic_DNA"/>
</dbReference>
<evidence type="ECO:0000313" key="3">
    <source>
        <dbReference type="EMBL" id="SEU15514.1"/>
    </source>
</evidence>
<evidence type="ECO:0000259" key="2">
    <source>
        <dbReference type="Pfam" id="PF01326"/>
    </source>
</evidence>
<dbReference type="InterPro" id="IPR036637">
    <property type="entry name" value="Phosphohistidine_dom_sf"/>
</dbReference>
<proteinExistence type="predicted"/>
<dbReference type="OrthoDB" id="9765468at2"/>
<dbReference type="RefSeq" id="WP_091083713.1">
    <property type="nucleotide sequence ID" value="NZ_FOHX01000006.1"/>
</dbReference>
<dbReference type="Gene3D" id="3.50.30.10">
    <property type="entry name" value="Phosphohistidine domain"/>
    <property type="match status" value="1"/>
</dbReference>
<keyword evidence="3" id="KW-0808">Transferase</keyword>
<reference evidence="3 4" key="1">
    <citation type="submission" date="2016-10" db="EMBL/GenBank/DDBJ databases">
        <authorList>
            <person name="de Groot N.N."/>
        </authorList>
    </citation>
    <scope>NUCLEOTIDE SEQUENCE [LARGE SCALE GENOMIC DNA]</scope>
    <source>
        <strain evidence="3 4">CGMCC 4.5598</strain>
    </source>
</reference>
<keyword evidence="3" id="KW-0670">Pyruvate</keyword>
<dbReference type="STRING" id="568860.SAMN05421811_106345"/>
<name>A0A1I0JZ40_9ACTN</name>
<dbReference type="Gene3D" id="3.30.470.20">
    <property type="entry name" value="ATP-grasp fold, B domain"/>
    <property type="match status" value="1"/>
</dbReference>
<organism evidence="3 4">
    <name type="scientific">Nonomuraea wenchangensis</name>
    <dbReference type="NCBI Taxonomy" id="568860"/>
    <lineage>
        <taxon>Bacteria</taxon>
        <taxon>Bacillati</taxon>
        <taxon>Actinomycetota</taxon>
        <taxon>Actinomycetes</taxon>
        <taxon>Streptosporangiales</taxon>
        <taxon>Streptosporangiaceae</taxon>
        <taxon>Nonomuraea</taxon>
    </lineage>
</organism>
<dbReference type="PANTHER" id="PTHR43615">
    <property type="entry name" value="PHOSPHOENOLPYRUVATE SYNTHASE-RELATED"/>
    <property type="match status" value="1"/>
</dbReference>
<feature type="domain" description="PEP-utilising enzyme mobile" evidence="1">
    <location>
        <begin position="705"/>
        <end position="774"/>
    </location>
</feature>
<gene>
    <name evidence="3" type="ORF">SAMN05421811_106345</name>
</gene>
<dbReference type="InterPro" id="IPR002192">
    <property type="entry name" value="PPDK_AMP/ATP-bd"/>
</dbReference>
<keyword evidence="4" id="KW-1185">Reference proteome</keyword>
<dbReference type="SUPFAM" id="SSF56059">
    <property type="entry name" value="Glutathione synthetase ATP-binding domain-like"/>
    <property type="match status" value="1"/>
</dbReference>
<sequence length="780" mass="82619">MKLVAPLDAVGRADLPLAGGKGANLGELVRNGFPVPPGFVVTTHAYDLAGRDDELPGELRREIAAAYAALGAGPVAVRSSATAEDLPGAAFAGQQDTYLNVVGEQALLDAVRRCWRSLHTERAVAYRARLGIDDAGVSIAVVVQRMVEADTAGVLFTADPVTGERERIVIDAGAGLGEAVVSGLVTPDHYEVDREGHIDYRPGRGEVVVRSAPGGGVVHESDPGNGASRLPDAVVTELAGLARRVAAHYGRPQDIEWAYAAGRLHLLQARPMTALPPPPPGRLNRVQRRLTGILLEYLPVRPYPIDMTTWLPYGPAGLMARVTGAFGVRGGFEGFLREEDGVVVALVPPKPGLTARALTAPFRVAAKARRYDPARWTEDRRFTGYLAAARDLAALDLGALPWRELIRVPRKALDVVAPVADLRIDYLPGTGLALLRLLVAVKLLRRGPLFPGLLAGAVTRTSEANRALERLAELAVRTGALDADPKPAEFMAAFEEFLREYGHRETASPILVTPPTWADAPETVLGLVGMLAAHPAPAAEEADDVLDRLLGHPLLRAPRRRARLRRWVAAARAGIAFREDSHFFFTLPQPVLRRSLVELGRRLCVAGVLDRPEDVFHLRLEELEAIGGEDAPAGRDGARLRELARARAAKREELAGVRLIDHTAVFPPAPAGGDVLVAGAPASAGTATGPVKVIREPAEFGRLAAGDVLVCPYTNPSWTPLFQRAAAVVVDSGGTASHAAIVAREYGIPAVMGTGAGTSALADGQVVTVNGDAGTVVAAA</sequence>
<dbReference type="AlphaFoldDB" id="A0A1I0JZ40"/>
<dbReference type="InterPro" id="IPR013815">
    <property type="entry name" value="ATP_grasp_subdomain_1"/>
</dbReference>
<dbReference type="SUPFAM" id="SSF52009">
    <property type="entry name" value="Phosphohistidine domain"/>
    <property type="match status" value="1"/>
</dbReference>
<dbReference type="Gene3D" id="3.30.1490.20">
    <property type="entry name" value="ATP-grasp fold, A domain"/>
    <property type="match status" value="2"/>
</dbReference>
<dbReference type="Proteomes" id="UP000199361">
    <property type="component" value="Unassembled WGS sequence"/>
</dbReference>
<feature type="domain" description="Pyruvate phosphate dikinase AMP/ATP-binding" evidence="2">
    <location>
        <begin position="53"/>
        <end position="275"/>
    </location>
</feature>
<dbReference type="GO" id="GO:0005524">
    <property type="term" value="F:ATP binding"/>
    <property type="evidence" value="ECO:0007669"/>
    <property type="project" value="InterPro"/>
</dbReference>
<evidence type="ECO:0000313" key="4">
    <source>
        <dbReference type="Proteomes" id="UP000199361"/>
    </source>
</evidence>
<dbReference type="Pfam" id="PF01326">
    <property type="entry name" value="PPDK_N"/>
    <property type="match status" value="2"/>
</dbReference>